<dbReference type="Proteomes" id="UP000241346">
    <property type="component" value="Unassembled WGS sequence"/>
</dbReference>
<evidence type="ECO:0008006" key="4">
    <source>
        <dbReference type="Google" id="ProtNLM"/>
    </source>
</evidence>
<name>A0A2T3NDF5_9GAMM</name>
<comment type="caution">
    <text evidence="2">The sequence shown here is derived from an EMBL/GenBank/DDBJ whole genome shotgun (WGS) entry which is preliminary data.</text>
</comment>
<feature type="signal peptide" evidence="1">
    <location>
        <begin position="1"/>
        <end position="26"/>
    </location>
</feature>
<protein>
    <recommendedName>
        <fullName evidence="4">DUF2799 domain-containing protein</fullName>
    </recommendedName>
</protein>
<keyword evidence="1" id="KW-0732">Signal</keyword>
<dbReference type="AlphaFoldDB" id="A0A2T3NDF5"/>
<gene>
    <name evidence="2" type="ORF">C9J01_13930</name>
</gene>
<dbReference type="Pfam" id="PF10973">
    <property type="entry name" value="DUF2799"/>
    <property type="match status" value="1"/>
</dbReference>
<sequence>MNNYKRMRTLLGVSLVLALTACSANNYVETYAEANDWQSLGEQDALKGHRVRDLSLLVSGDLFAAQQKYSVGYEMGRAEYCDIDKAWNLGNSGQSYFGICDGMPDGNEFRRQYQFGYDEFVLEMERESSTDGFGFGY</sequence>
<feature type="chain" id="PRO_5015710059" description="DUF2799 domain-containing protein" evidence="1">
    <location>
        <begin position="27"/>
        <end position="137"/>
    </location>
</feature>
<evidence type="ECO:0000313" key="3">
    <source>
        <dbReference type="Proteomes" id="UP000241346"/>
    </source>
</evidence>
<proteinExistence type="predicted"/>
<dbReference type="OrthoDB" id="5917215at2"/>
<evidence type="ECO:0000256" key="1">
    <source>
        <dbReference type="SAM" id="SignalP"/>
    </source>
</evidence>
<dbReference type="RefSeq" id="WP_107298766.1">
    <property type="nucleotide sequence ID" value="NZ_PYMB01000005.1"/>
</dbReference>
<accession>A0A2T3NDF5</accession>
<dbReference type="PROSITE" id="PS51257">
    <property type="entry name" value="PROKAR_LIPOPROTEIN"/>
    <property type="match status" value="1"/>
</dbReference>
<organism evidence="2 3">
    <name type="scientific">Photobacterium rosenbergii</name>
    <dbReference type="NCBI Taxonomy" id="294936"/>
    <lineage>
        <taxon>Bacteria</taxon>
        <taxon>Pseudomonadati</taxon>
        <taxon>Pseudomonadota</taxon>
        <taxon>Gammaproteobacteria</taxon>
        <taxon>Vibrionales</taxon>
        <taxon>Vibrionaceae</taxon>
        <taxon>Photobacterium</taxon>
    </lineage>
</organism>
<dbReference type="InterPro" id="IPR021242">
    <property type="entry name" value="DUF2799"/>
</dbReference>
<dbReference type="EMBL" id="PYMB01000005">
    <property type="protein sequence ID" value="PSW12276.1"/>
    <property type="molecule type" value="Genomic_DNA"/>
</dbReference>
<evidence type="ECO:0000313" key="2">
    <source>
        <dbReference type="EMBL" id="PSW12276.1"/>
    </source>
</evidence>
<reference evidence="2 3" key="1">
    <citation type="submission" date="2018-03" db="EMBL/GenBank/DDBJ databases">
        <title>Whole genome sequencing of Histamine producing bacteria.</title>
        <authorList>
            <person name="Butler K."/>
        </authorList>
    </citation>
    <scope>NUCLEOTIDE SEQUENCE [LARGE SCALE GENOMIC DNA]</scope>
    <source>
        <strain evidence="2 3">DSM 19138</strain>
    </source>
</reference>